<dbReference type="Gene3D" id="2.10.25.10">
    <property type="entry name" value="Laminin"/>
    <property type="match status" value="1"/>
</dbReference>
<keyword evidence="4 6" id="KW-1133">Transmembrane helix</keyword>
<dbReference type="Pfam" id="PF13676">
    <property type="entry name" value="TIR_2"/>
    <property type="match status" value="1"/>
</dbReference>
<dbReference type="PANTHER" id="PTHR24365:SF541">
    <property type="entry name" value="PROTEIN TOLL-RELATED"/>
    <property type="match status" value="1"/>
</dbReference>
<evidence type="ECO:0000256" key="2">
    <source>
        <dbReference type="ARBA" id="ARBA00022692"/>
    </source>
</evidence>
<dbReference type="PANTHER" id="PTHR24365">
    <property type="entry name" value="TOLL-LIKE RECEPTOR"/>
    <property type="match status" value="1"/>
</dbReference>
<accession>A0A9D3YD27</accession>
<keyword evidence="9" id="KW-1185">Reference proteome</keyword>
<reference evidence="8" key="2">
    <citation type="submission" date="2020-11" db="EMBL/GenBank/DDBJ databases">
        <authorList>
            <person name="McCartney M.A."/>
            <person name="Auch B."/>
            <person name="Kono T."/>
            <person name="Mallez S."/>
            <person name="Becker A."/>
            <person name="Gohl D.M."/>
            <person name="Silverstein K.A.T."/>
            <person name="Koren S."/>
            <person name="Bechman K.B."/>
            <person name="Herman A."/>
            <person name="Abrahante J.E."/>
            <person name="Garbe J."/>
        </authorList>
    </citation>
    <scope>NUCLEOTIDE SEQUENCE</scope>
    <source>
        <strain evidence="8">Duluth1</strain>
        <tissue evidence="8">Whole animal</tissue>
    </source>
</reference>
<keyword evidence="5 6" id="KW-0472">Membrane</keyword>
<feature type="domain" description="TIR" evidence="7">
    <location>
        <begin position="358"/>
        <end position="501"/>
    </location>
</feature>
<dbReference type="PROSITE" id="PS00022">
    <property type="entry name" value="EGF_1"/>
    <property type="match status" value="2"/>
</dbReference>
<dbReference type="Proteomes" id="UP000828390">
    <property type="component" value="Unassembled WGS sequence"/>
</dbReference>
<evidence type="ECO:0000256" key="3">
    <source>
        <dbReference type="ARBA" id="ARBA00022729"/>
    </source>
</evidence>
<dbReference type="InterPro" id="IPR035897">
    <property type="entry name" value="Toll_tir_struct_dom_sf"/>
</dbReference>
<dbReference type="AlphaFoldDB" id="A0A9D3YD27"/>
<comment type="caution">
    <text evidence="8">The sequence shown here is derived from an EMBL/GenBank/DDBJ whole genome shotgun (WGS) entry which is preliminary data.</text>
</comment>
<proteinExistence type="predicted"/>
<dbReference type="GO" id="GO:0038023">
    <property type="term" value="F:signaling receptor activity"/>
    <property type="evidence" value="ECO:0007669"/>
    <property type="project" value="TreeGrafter"/>
</dbReference>
<evidence type="ECO:0000256" key="1">
    <source>
        <dbReference type="ARBA" id="ARBA00004370"/>
    </source>
</evidence>
<evidence type="ECO:0000259" key="7">
    <source>
        <dbReference type="PROSITE" id="PS50104"/>
    </source>
</evidence>
<dbReference type="GO" id="GO:0005886">
    <property type="term" value="C:plasma membrane"/>
    <property type="evidence" value="ECO:0007669"/>
    <property type="project" value="TreeGrafter"/>
</dbReference>
<feature type="transmembrane region" description="Helical" evidence="6">
    <location>
        <begin position="309"/>
        <end position="335"/>
    </location>
</feature>
<keyword evidence="2 6" id="KW-0812">Transmembrane</keyword>
<dbReference type="SMART" id="SM00181">
    <property type="entry name" value="EGF"/>
    <property type="match status" value="4"/>
</dbReference>
<dbReference type="EMBL" id="JAIWYP010000016">
    <property type="protein sequence ID" value="KAH3696182.1"/>
    <property type="molecule type" value="Genomic_DNA"/>
</dbReference>
<organism evidence="8 9">
    <name type="scientific">Dreissena polymorpha</name>
    <name type="common">Zebra mussel</name>
    <name type="synonym">Mytilus polymorpha</name>
    <dbReference type="NCBI Taxonomy" id="45954"/>
    <lineage>
        <taxon>Eukaryota</taxon>
        <taxon>Metazoa</taxon>
        <taxon>Spiralia</taxon>
        <taxon>Lophotrochozoa</taxon>
        <taxon>Mollusca</taxon>
        <taxon>Bivalvia</taxon>
        <taxon>Autobranchia</taxon>
        <taxon>Heteroconchia</taxon>
        <taxon>Euheterodonta</taxon>
        <taxon>Imparidentia</taxon>
        <taxon>Neoheterodontei</taxon>
        <taxon>Myida</taxon>
        <taxon>Dreissenoidea</taxon>
        <taxon>Dreissenidae</taxon>
        <taxon>Dreissena</taxon>
    </lineage>
</organism>
<evidence type="ECO:0000313" key="8">
    <source>
        <dbReference type="EMBL" id="KAH3696182.1"/>
    </source>
</evidence>
<evidence type="ECO:0000256" key="5">
    <source>
        <dbReference type="ARBA" id="ARBA00023136"/>
    </source>
</evidence>
<comment type="subcellular location">
    <subcellularLocation>
        <location evidence="1">Membrane</location>
    </subcellularLocation>
</comment>
<dbReference type="SMART" id="SM00255">
    <property type="entry name" value="TIR"/>
    <property type="match status" value="1"/>
</dbReference>
<name>A0A9D3YD27_DREPO</name>
<dbReference type="InterPro" id="IPR000157">
    <property type="entry name" value="TIR_dom"/>
</dbReference>
<sequence>MIGTHFVNFLKIDLFTILNQANFVAKVCYVLVLMNPCKVLNVDVCSPTYIKRPESERSCNGYALSCEFGVCIEGTDTIRCECDLGASGQLCEQRCCRDCGPHGSCRVVPGYQKEECHCDENYTGVFCESPIHMKTTSQRLTERNTYPTHIPCKCVHGSCYSYLTGTCNCYKGWTGTICDISCTDHCDQGRTCEEVSGKVICIPNGVEKSSHNACSSDYVFRPEAERSCMDILYCTYGTCVIDVNGFSCMCDFGVSPSQRCEHKCCKECGGHRECIYNAERKEELCYCDTNYKGSMCEIYNSPEGEKVQWWFYLLVTLIPILVMTLLTSLFLMYLWKRRVIVVLKAVRLFQAYDDDDERQWDAFISYRSNTPDEDYVIQTLFPKLTRKMGFNVNVHYKDFIPGNEITNNIIYAVENSRRTILVISPHYLASNFTKMEWQLAQQKMLECKNKIIPILLEDISSYKDTIDPNLKSILDSVTYIEWPGDQSKKVDTFWQRINLSMPKLKKQASCYMRSSVQNGGLSQPINLTNENSENFNNSFELDLMTPRYDNSVPECTGV</sequence>
<reference evidence="8" key="1">
    <citation type="journal article" date="2019" name="bioRxiv">
        <title>The Genome of the Zebra Mussel, Dreissena polymorpha: A Resource for Invasive Species Research.</title>
        <authorList>
            <person name="McCartney M.A."/>
            <person name="Auch B."/>
            <person name="Kono T."/>
            <person name="Mallez S."/>
            <person name="Zhang Y."/>
            <person name="Obille A."/>
            <person name="Becker A."/>
            <person name="Abrahante J.E."/>
            <person name="Garbe J."/>
            <person name="Badalamenti J.P."/>
            <person name="Herman A."/>
            <person name="Mangelson H."/>
            <person name="Liachko I."/>
            <person name="Sullivan S."/>
            <person name="Sone E.D."/>
            <person name="Koren S."/>
            <person name="Silverstein K.A.T."/>
            <person name="Beckman K.B."/>
            <person name="Gohl D.M."/>
        </authorList>
    </citation>
    <scope>NUCLEOTIDE SEQUENCE</scope>
    <source>
        <strain evidence="8">Duluth1</strain>
        <tissue evidence="8">Whole animal</tissue>
    </source>
</reference>
<dbReference type="SUPFAM" id="SSF52200">
    <property type="entry name" value="Toll/Interleukin receptor TIR domain"/>
    <property type="match status" value="1"/>
</dbReference>
<protein>
    <recommendedName>
        <fullName evidence="7">TIR domain-containing protein</fullName>
    </recommendedName>
</protein>
<dbReference type="PROSITE" id="PS50104">
    <property type="entry name" value="TIR"/>
    <property type="match status" value="1"/>
</dbReference>
<dbReference type="Gene3D" id="3.40.50.10140">
    <property type="entry name" value="Toll/interleukin-1 receptor homology (TIR) domain"/>
    <property type="match status" value="1"/>
</dbReference>
<dbReference type="GO" id="GO:0007165">
    <property type="term" value="P:signal transduction"/>
    <property type="evidence" value="ECO:0007669"/>
    <property type="project" value="InterPro"/>
</dbReference>
<dbReference type="InterPro" id="IPR000742">
    <property type="entry name" value="EGF"/>
</dbReference>
<evidence type="ECO:0000256" key="4">
    <source>
        <dbReference type="ARBA" id="ARBA00022989"/>
    </source>
</evidence>
<keyword evidence="3" id="KW-0732">Signal</keyword>
<evidence type="ECO:0000256" key="6">
    <source>
        <dbReference type="SAM" id="Phobius"/>
    </source>
</evidence>
<dbReference type="OrthoDB" id="1421090at2759"/>
<dbReference type="PRINTS" id="PR01537">
    <property type="entry name" value="INTRLKN1R1F"/>
</dbReference>
<evidence type="ECO:0000313" key="9">
    <source>
        <dbReference type="Proteomes" id="UP000828390"/>
    </source>
</evidence>
<gene>
    <name evidence="8" type="ORF">DPMN_083647</name>
</gene>